<comment type="caution">
    <text evidence="1">The sequence shown here is derived from an EMBL/GenBank/DDBJ whole genome shotgun (WGS) entry which is preliminary data.</text>
</comment>
<protein>
    <submittedName>
        <fullName evidence="1">HIT family protein</fullName>
        <ecNumber evidence="1">2.1.1.-</ecNumber>
    </submittedName>
</protein>
<dbReference type="RefSeq" id="WP_377962501.1">
    <property type="nucleotide sequence ID" value="NZ_JBHZOL010000031.1"/>
</dbReference>
<proteinExistence type="predicted"/>
<dbReference type="GO" id="GO:0008168">
    <property type="term" value="F:methyltransferase activity"/>
    <property type="evidence" value="ECO:0007669"/>
    <property type="project" value="UniProtKB-KW"/>
</dbReference>
<dbReference type="Proteomes" id="UP001600165">
    <property type="component" value="Unassembled WGS sequence"/>
</dbReference>
<keyword evidence="2" id="KW-1185">Reference proteome</keyword>
<dbReference type="Gene3D" id="3.30.428.10">
    <property type="entry name" value="HIT-like"/>
    <property type="match status" value="1"/>
</dbReference>
<dbReference type="GO" id="GO:0032259">
    <property type="term" value="P:methylation"/>
    <property type="evidence" value="ECO:0007669"/>
    <property type="project" value="UniProtKB-KW"/>
</dbReference>
<name>A0ABW6IBT5_9CYAN</name>
<dbReference type="EMBL" id="JBHZOL010000031">
    <property type="protein sequence ID" value="MFE4105618.1"/>
    <property type="molecule type" value="Genomic_DNA"/>
</dbReference>
<accession>A0ABW6IBT5</accession>
<reference evidence="1 2" key="1">
    <citation type="submission" date="2024-10" db="EMBL/GenBank/DDBJ databases">
        <authorList>
            <person name="Ratan Roy A."/>
            <person name="Morales Sandoval P.H."/>
            <person name="De Los Santos Villalobos S."/>
            <person name="Chakraborty S."/>
            <person name="Mukherjee J."/>
        </authorList>
    </citation>
    <scope>NUCLEOTIDE SEQUENCE [LARGE SCALE GENOMIC DNA]</scope>
    <source>
        <strain evidence="1 2">S1</strain>
    </source>
</reference>
<dbReference type="SUPFAM" id="SSF54197">
    <property type="entry name" value="HIT-like"/>
    <property type="match status" value="1"/>
</dbReference>
<sequence length="139" mass="15230">MQGKISVPGGVIAENDWWLADHCLGPYGVGAIVVKTKVHREDLSDISADEAASLGAFLQQLSQAMRMALGAKRVYINLWDDEPPRHVHFLLQPRYGTKEELGLIGLELQVFRALKKPPAAKEAAAAAAQVRQYLLSQVV</sequence>
<keyword evidence="1" id="KW-0489">Methyltransferase</keyword>
<dbReference type="InterPro" id="IPR036265">
    <property type="entry name" value="HIT-like_sf"/>
</dbReference>
<gene>
    <name evidence="1" type="ORF">ACFVKH_04970</name>
</gene>
<evidence type="ECO:0000313" key="2">
    <source>
        <dbReference type="Proteomes" id="UP001600165"/>
    </source>
</evidence>
<keyword evidence="1" id="KW-0808">Transferase</keyword>
<organism evidence="1 2">
    <name type="scientific">Almyronema epifaneia S1</name>
    <dbReference type="NCBI Taxonomy" id="2991925"/>
    <lineage>
        <taxon>Bacteria</taxon>
        <taxon>Bacillati</taxon>
        <taxon>Cyanobacteriota</taxon>
        <taxon>Cyanophyceae</taxon>
        <taxon>Nodosilineales</taxon>
        <taxon>Nodosilineaceae</taxon>
        <taxon>Almyronema</taxon>
        <taxon>Almyronema epifaneia</taxon>
    </lineage>
</organism>
<dbReference type="EC" id="2.1.1.-" evidence="1"/>
<evidence type="ECO:0000313" key="1">
    <source>
        <dbReference type="EMBL" id="MFE4105618.1"/>
    </source>
</evidence>